<dbReference type="Pfam" id="PF12836">
    <property type="entry name" value="HHH_3"/>
    <property type="match status" value="2"/>
</dbReference>
<feature type="domain" description="Helix-hairpin-helix DNA-binding motif class 1" evidence="3">
    <location>
        <begin position="165"/>
        <end position="184"/>
    </location>
</feature>
<dbReference type="SUPFAM" id="SSF47781">
    <property type="entry name" value="RuvA domain 2-like"/>
    <property type="match status" value="2"/>
</dbReference>
<evidence type="ECO:0000256" key="1">
    <source>
        <dbReference type="ARBA" id="ARBA00015260"/>
    </source>
</evidence>
<gene>
    <name evidence="4" type="ORF">KP79_PYT13448</name>
</gene>
<dbReference type="InterPro" id="IPR010994">
    <property type="entry name" value="RuvA_2-like"/>
</dbReference>
<keyword evidence="4" id="KW-0378">Hydrolase</keyword>
<keyword evidence="5" id="KW-1185">Reference proteome</keyword>
<dbReference type="InterPro" id="IPR036691">
    <property type="entry name" value="Endo/exonu/phosph_ase_sf"/>
</dbReference>
<reference evidence="4 5" key="1">
    <citation type="journal article" date="2017" name="Nat. Ecol. Evol.">
        <title>Scallop genome provides insights into evolution of bilaterian karyotype and development.</title>
        <authorList>
            <person name="Wang S."/>
            <person name="Zhang J."/>
            <person name="Jiao W."/>
            <person name="Li J."/>
            <person name="Xun X."/>
            <person name="Sun Y."/>
            <person name="Guo X."/>
            <person name="Huan P."/>
            <person name="Dong B."/>
            <person name="Zhang L."/>
            <person name="Hu X."/>
            <person name="Sun X."/>
            <person name="Wang J."/>
            <person name="Zhao C."/>
            <person name="Wang Y."/>
            <person name="Wang D."/>
            <person name="Huang X."/>
            <person name="Wang R."/>
            <person name="Lv J."/>
            <person name="Li Y."/>
            <person name="Zhang Z."/>
            <person name="Liu B."/>
            <person name="Lu W."/>
            <person name="Hui Y."/>
            <person name="Liang J."/>
            <person name="Zhou Z."/>
            <person name="Hou R."/>
            <person name="Li X."/>
            <person name="Liu Y."/>
            <person name="Li H."/>
            <person name="Ning X."/>
            <person name="Lin Y."/>
            <person name="Zhao L."/>
            <person name="Xing Q."/>
            <person name="Dou J."/>
            <person name="Li Y."/>
            <person name="Mao J."/>
            <person name="Guo H."/>
            <person name="Dou H."/>
            <person name="Li T."/>
            <person name="Mu C."/>
            <person name="Jiang W."/>
            <person name="Fu Q."/>
            <person name="Fu X."/>
            <person name="Miao Y."/>
            <person name="Liu J."/>
            <person name="Yu Q."/>
            <person name="Li R."/>
            <person name="Liao H."/>
            <person name="Li X."/>
            <person name="Kong Y."/>
            <person name="Jiang Z."/>
            <person name="Chourrout D."/>
            <person name="Li R."/>
            <person name="Bao Z."/>
        </authorList>
    </citation>
    <scope>NUCLEOTIDE SEQUENCE [LARGE SCALE GENOMIC DNA]</scope>
    <source>
        <strain evidence="4 5">PY_sf001</strain>
    </source>
</reference>
<dbReference type="Gene3D" id="3.60.10.10">
    <property type="entry name" value="Endonuclease/exonuclease/phosphatase"/>
    <property type="match status" value="1"/>
</dbReference>
<dbReference type="InterPro" id="IPR051675">
    <property type="entry name" value="Endo/Exo/Phosphatase_dom_1"/>
</dbReference>
<dbReference type="InterPro" id="IPR004509">
    <property type="entry name" value="Competence_ComEA_HhH"/>
</dbReference>
<dbReference type="GO" id="GO:0005886">
    <property type="term" value="C:plasma membrane"/>
    <property type="evidence" value="ECO:0007669"/>
    <property type="project" value="TreeGrafter"/>
</dbReference>
<evidence type="ECO:0000313" key="5">
    <source>
        <dbReference type="Proteomes" id="UP000242188"/>
    </source>
</evidence>
<accession>A0A210R0T8</accession>
<feature type="region of interest" description="Disordered" evidence="2">
    <location>
        <begin position="216"/>
        <end position="257"/>
    </location>
</feature>
<protein>
    <recommendedName>
        <fullName evidence="1">Endonuclease/exonuclease/phosphatase family domain-containing protein 1</fullName>
    </recommendedName>
</protein>
<organism evidence="4 5">
    <name type="scientific">Mizuhopecten yessoensis</name>
    <name type="common">Japanese scallop</name>
    <name type="synonym">Patinopecten yessoensis</name>
    <dbReference type="NCBI Taxonomy" id="6573"/>
    <lineage>
        <taxon>Eukaryota</taxon>
        <taxon>Metazoa</taxon>
        <taxon>Spiralia</taxon>
        <taxon>Lophotrochozoa</taxon>
        <taxon>Mollusca</taxon>
        <taxon>Bivalvia</taxon>
        <taxon>Autobranchia</taxon>
        <taxon>Pteriomorphia</taxon>
        <taxon>Pectinida</taxon>
        <taxon>Pectinoidea</taxon>
        <taxon>Pectinidae</taxon>
        <taxon>Mizuhopecten</taxon>
    </lineage>
</organism>
<feature type="domain" description="Helix-hairpin-helix DNA-binding motif class 1" evidence="3">
    <location>
        <begin position="90"/>
        <end position="109"/>
    </location>
</feature>
<feature type="region of interest" description="Disordered" evidence="2">
    <location>
        <begin position="117"/>
        <end position="137"/>
    </location>
</feature>
<dbReference type="GO" id="GO:0006281">
    <property type="term" value="P:DNA repair"/>
    <property type="evidence" value="ECO:0007669"/>
    <property type="project" value="InterPro"/>
</dbReference>
<feature type="domain" description="Helix-hairpin-helix DNA-binding motif class 1" evidence="3">
    <location>
        <begin position="60"/>
        <end position="79"/>
    </location>
</feature>
<dbReference type="STRING" id="6573.A0A210R0T8"/>
<name>A0A210R0T8_MIZYE</name>
<dbReference type="Gene3D" id="1.10.150.280">
    <property type="entry name" value="AF1531-like domain"/>
    <property type="match status" value="1"/>
</dbReference>
<evidence type="ECO:0000256" key="2">
    <source>
        <dbReference type="SAM" id="MobiDB-lite"/>
    </source>
</evidence>
<dbReference type="EMBL" id="NEDP02000981">
    <property type="protein sequence ID" value="OWF54572.1"/>
    <property type="molecule type" value="Genomic_DNA"/>
</dbReference>
<dbReference type="GO" id="GO:0004519">
    <property type="term" value="F:endonuclease activity"/>
    <property type="evidence" value="ECO:0007669"/>
    <property type="project" value="UniProtKB-KW"/>
</dbReference>
<keyword evidence="4" id="KW-0269">Exonuclease</keyword>
<keyword evidence="4" id="KW-0255">Endonuclease</keyword>
<dbReference type="GO" id="GO:0004527">
    <property type="term" value="F:exonuclease activity"/>
    <property type="evidence" value="ECO:0007669"/>
    <property type="project" value="UniProtKB-KW"/>
</dbReference>
<dbReference type="SMART" id="SM00278">
    <property type="entry name" value="HhH1"/>
    <property type="match status" value="4"/>
</dbReference>
<feature type="domain" description="Helix-hairpin-helix DNA-binding motif class 1" evidence="3">
    <location>
        <begin position="195"/>
        <end position="214"/>
    </location>
</feature>
<comment type="caution">
    <text evidence="4">The sequence shown here is derived from an EMBL/GenBank/DDBJ whole genome shotgun (WGS) entry which is preliminary data.</text>
</comment>
<dbReference type="AlphaFoldDB" id="A0A210R0T8"/>
<evidence type="ECO:0000259" key="3">
    <source>
        <dbReference type="SMART" id="SM00278"/>
    </source>
</evidence>
<dbReference type="SUPFAM" id="SSF56219">
    <property type="entry name" value="DNase I-like"/>
    <property type="match status" value="1"/>
</dbReference>
<dbReference type="PANTHER" id="PTHR21180">
    <property type="entry name" value="ENDONUCLEASE/EXONUCLEASE/PHOSPHATASE FAMILY DOMAIN-CONTAINING PROTEIN 1"/>
    <property type="match status" value="1"/>
</dbReference>
<dbReference type="CDD" id="cd10283">
    <property type="entry name" value="MnuA_DNase1-like"/>
    <property type="match status" value="1"/>
</dbReference>
<dbReference type="Proteomes" id="UP000242188">
    <property type="component" value="Unassembled WGS sequence"/>
</dbReference>
<sequence length="594" mass="65669">MGAVNSCCIPRHTGSDCGENHTKTPKGKGHKRNLSATFNLSLVEEDPLQNLININFATEEELMTLPGINRATSQNIIEYRRQIGGFKKVEDLALVSGVGATKLNVIRNEICVSKKSANTSVTSSSRGSSLSSSKQDLSVAHLNKEQPKKAANVPILTNINTSNVFQMMKIKGVGQTLAENIVTYRDKKGPYTTVEDLVKVKGIGPSVLSAIRHQVTVEESAPPSEESSEPKSELNGDLANRVSPPETRGPGLDNSQPRLLTASVENILDIIKPIVKNSRRPNVTPFLFKRKKRHAVRLASWNIERFSSEKADNIGVKEVVCLTILENGLSLVAFQELSDEEALTKICKELNNPSIPGVRKFQGHRGVWKCVVSKAAGRMYQATEYNGFLYDTSQRIELKSSALLEKAKNAAKPFVRKPFIGVFKIRKFDCVVVSVHLKATGLNNQDLPRLQKEIDQVPHVVEAIEDHYPGEKDIIMMGDFNLAPQKEDFDCLRDRHYSNCIPAGHFTNISNNNLKGSQTYDHIWISDQSKEIFTGYSAVVREGLSSPWIPNGWSWGGLISDHCPVWAEFYSNKDLDSADLSLSAETIKFAVGAD</sequence>
<dbReference type="NCBIfam" id="TIGR00426">
    <property type="entry name" value="competence protein ComEA helix-hairpin-helix repeat region"/>
    <property type="match status" value="1"/>
</dbReference>
<dbReference type="GO" id="GO:0003677">
    <property type="term" value="F:DNA binding"/>
    <property type="evidence" value="ECO:0007669"/>
    <property type="project" value="InterPro"/>
</dbReference>
<keyword evidence="4" id="KW-0540">Nuclease</keyword>
<dbReference type="InterPro" id="IPR003583">
    <property type="entry name" value="Hlx-hairpin-Hlx_DNA-bd_motif"/>
</dbReference>
<evidence type="ECO:0000313" key="4">
    <source>
        <dbReference type="EMBL" id="OWF54572.1"/>
    </source>
</evidence>
<dbReference type="PANTHER" id="PTHR21180:SF32">
    <property type="entry name" value="ENDONUCLEASE_EXONUCLEASE_PHOSPHATASE FAMILY DOMAIN-CONTAINING PROTEIN 1"/>
    <property type="match status" value="1"/>
</dbReference>
<dbReference type="Gene3D" id="1.10.150.320">
    <property type="entry name" value="Photosystem II 12 kDa extrinsic protein"/>
    <property type="match status" value="1"/>
</dbReference>
<dbReference type="OrthoDB" id="6237065at2759"/>
<proteinExistence type="predicted"/>